<evidence type="ECO:0000313" key="2">
    <source>
        <dbReference type="EMBL" id="GAA2904799.1"/>
    </source>
</evidence>
<proteinExistence type="predicted"/>
<feature type="region of interest" description="Disordered" evidence="1">
    <location>
        <begin position="1"/>
        <end position="97"/>
    </location>
</feature>
<reference evidence="2 3" key="1">
    <citation type="journal article" date="2019" name="Int. J. Syst. Evol. Microbiol.">
        <title>The Global Catalogue of Microorganisms (GCM) 10K type strain sequencing project: providing services to taxonomists for standard genome sequencing and annotation.</title>
        <authorList>
            <consortium name="The Broad Institute Genomics Platform"/>
            <consortium name="The Broad Institute Genome Sequencing Center for Infectious Disease"/>
            <person name="Wu L."/>
            <person name="Ma J."/>
        </authorList>
    </citation>
    <scope>NUCLEOTIDE SEQUENCE [LARGE SCALE GENOMIC DNA]</scope>
    <source>
        <strain evidence="2 3">JCM 6242</strain>
    </source>
</reference>
<protein>
    <submittedName>
        <fullName evidence="2">Uncharacterized protein</fullName>
    </submittedName>
</protein>
<keyword evidence="3" id="KW-1185">Reference proteome</keyword>
<comment type="caution">
    <text evidence="2">The sequence shown here is derived from an EMBL/GenBank/DDBJ whole genome shotgun (WGS) entry which is preliminary data.</text>
</comment>
<accession>A0ABN3W8U9</accession>
<evidence type="ECO:0000256" key="1">
    <source>
        <dbReference type="SAM" id="MobiDB-lite"/>
    </source>
</evidence>
<organism evidence="2 3">
    <name type="scientific">Streptosporangium fragile</name>
    <dbReference type="NCBI Taxonomy" id="46186"/>
    <lineage>
        <taxon>Bacteria</taxon>
        <taxon>Bacillati</taxon>
        <taxon>Actinomycetota</taxon>
        <taxon>Actinomycetes</taxon>
        <taxon>Streptosporangiales</taxon>
        <taxon>Streptosporangiaceae</taxon>
        <taxon>Streptosporangium</taxon>
    </lineage>
</organism>
<sequence length="124" mass="13246">MAGAALIASLTPHHQSNGLRLTVSDDGDEKSPKRSTPPARQTGGTRRLVRLGEAPAVPGGNGVDCGDQPTARSLFTSPAEHRHRHRDHAVTKSSVREPENGFSVGMLIAARPHSPFRPVCQLML</sequence>
<name>A0ABN3W8U9_9ACTN</name>
<dbReference type="Proteomes" id="UP001500831">
    <property type="component" value="Unassembled WGS sequence"/>
</dbReference>
<gene>
    <name evidence="2" type="ORF">GCM10010517_70910</name>
</gene>
<dbReference type="EMBL" id="BAAAVI010000080">
    <property type="protein sequence ID" value="GAA2904799.1"/>
    <property type="molecule type" value="Genomic_DNA"/>
</dbReference>
<evidence type="ECO:0000313" key="3">
    <source>
        <dbReference type="Proteomes" id="UP001500831"/>
    </source>
</evidence>
<feature type="compositionally biased region" description="Basic and acidic residues" evidence="1">
    <location>
        <begin position="88"/>
        <end position="97"/>
    </location>
</feature>